<keyword evidence="2" id="KW-1185">Reference proteome</keyword>
<reference evidence="1 2" key="1">
    <citation type="submission" date="2019-07" db="EMBL/GenBank/DDBJ databases">
        <title>Whole genome shotgun sequence of Microbacterium aerolatum NBRC 103071.</title>
        <authorList>
            <person name="Hosoyama A."/>
            <person name="Uohara A."/>
            <person name="Ohji S."/>
            <person name="Ichikawa N."/>
        </authorList>
    </citation>
    <scope>NUCLEOTIDE SEQUENCE [LARGE SCALE GENOMIC DNA]</scope>
    <source>
        <strain evidence="1 2">NBRC 103071</strain>
    </source>
</reference>
<evidence type="ECO:0000313" key="1">
    <source>
        <dbReference type="EMBL" id="GEK85182.1"/>
    </source>
</evidence>
<sequence>MFELCLTNNVMPFVVLDDEKADYFRGLAEYADEPELLRDTFRYFQDVYYARFETFIPRG</sequence>
<organism evidence="1 2">
    <name type="scientific">Microbacterium aerolatum</name>
    <dbReference type="NCBI Taxonomy" id="153731"/>
    <lineage>
        <taxon>Bacteria</taxon>
        <taxon>Bacillati</taxon>
        <taxon>Actinomycetota</taxon>
        <taxon>Actinomycetes</taxon>
        <taxon>Micrococcales</taxon>
        <taxon>Microbacteriaceae</taxon>
        <taxon>Microbacterium</taxon>
    </lineage>
</organism>
<proteinExistence type="predicted"/>
<evidence type="ECO:0000313" key="2">
    <source>
        <dbReference type="Proteomes" id="UP000321225"/>
    </source>
</evidence>
<gene>
    <name evidence="1" type="ORF">MAE01_03580</name>
</gene>
<name>A0A511AAR3_9MICO</name>
<dbReference type="EMBL" id="BJUW01000001">
    <property type="protein sequence ID" value="GEK85182.1"/>
    <property type="molecule type" value="Genomic_DNA"/>
</dbReference>
<comment type="caution">
    <text evidence="1">The sequence shown here is derived from an EMBL/GenBank/DDBJ whole genome shotgun (WGS) entry which is preliminary data.</text>
</comment>
<protein>
    <submittedName>
        <fullName evidence="1">Uncharacterized protein</fullName>
    </submittedName>
</protein>
<dbReference type="Proteomes" id="UP000321225">
    <property type="component" value="Unassembled WGS sequence"/>
</dbReference>
<dbReference type="AlphaFoldDB" id="A0A511AAR3"/>
<accession>A0A511AAR3</accession>